<dbReference type="EMBL" id="SNYH01000006">
    <property type="protein sequence ID" value="TDQ22798.1"/>
    <property type="molecule type" value="Genomic_DNA"/>
</dbReference>
<feature type="signal peptide" evidence="1">
    <location>
        <begin position="1"/>
        <end position="18"/>
    </location>
</feature>
<feature type="chain" id="PRO_5020264514" description="PepSY-like beta-lactamase-inhibitor" evidence="1">
    <location>
        <begin position="19"/>
        <end position="106"/>
    </location>
</feature>
<dbReference type="SUPFAM" id="SSF160574">
    <property type="entry name" value="BT0923-like"/>
    <property type="match status" value="1"/>
</dbReference>
<dbReference type="OrthoDB" id="1099258at2"/>
<sequence>MKKLILAAAILAGVSTYATINNTTSPINSVYTIIDNDFQEVALDKLPTAIVESVKKNFPKATLSKAFVNEKEQYKLEISVDNKNQTLYADKEGNWLDEKEVSNTKK</sequence>
<keyword evidence="1" id="KW-0732">Signal</keyword>
<protein>
    <recommendedName>
        <fullName evidence="4">PepSY-like beta-lactamase-inhibitor</fullName>
    </recommendedName>
</protein>
<organism evidence="2 3">
    <name type="scientific">Tenacibaculum caenipelagi</name>
    <dbReference type="NCBI Taxonomy" id="1325435"/>
    <lineage>
        <taxon>Bacteria</taxon>
        <taxon>Pseudomonadati</taxon>
        <taxon>Bacteroidota</taxon>
        <taxon>Flavobacteriia</taxon>
        <taxon>Flavobacteriales</taxon>
        <taxon>Flavobacteriaceae</taxon>
        <taxon>Tenacibaculum</taxon>
    </lineage>
</organism>
<dbReference type="Proteomes" id="UP000295390">
    <property type="component" value="Unassembled WGS sequence"/>
</dbReference>
<keyword evidence="3" id="KW-1185">Reference proteome</keyword>
<evidence type="ECO:0000313" key="3">
    <source>
        <dbReference type="Proteomes" id="UP000295390"/>
    </source>
</evidence>
<gene>
    <name evidence="2" type="ORF">DFQ07_2816</name>
</gene>
<comment type="caution">
    <text evidence="2">The sequence shown here is derived from an EMBL/GenBank/DDBJ whole genome shotgun (WGS) entry which is preliminary data.</text>
</comment>
<dbReference type="RefSeq" id="WP_133537796.1">
    <property type="nucleotide sequence ID" value="NZ_SNYH01000006.1"/>
</dbReference>
<dbReference type="Gene3D" id="3.40.1420.30">
    <property type="match status" value="1"/>
</dbReference>
<reference evidence="2 3" key="1">
    <citation type="submission" date="2019-03" db="EMBL/GenBank/DDBJ databases">
        <title>Genomic Encyclopedia of Type Strains, Phase III (KMG-III): the genomes of soil and plant-associated and newly described type strains.</title>
        <authorList>
            <person name="Whitman W."/>
        </authorList>
    </citation>
    <scope>NUCLEOTIDE SEQUENCE [LARGE SCALE GENOMIC DNA]</scope>
    <source>
        <strain evidence="2 3">CECT 8283</strain>
    </source>
</reference>
<evidence type="ECO:0000313" key="2">
    <source>
        <dbReference type="EMBL" id="TDQ22798.1"/>
    </source>
</evidence>
<proteinExistence type="predicted"/>
<evidence type="ECO:0008006" key="4">
    <source>
        <dbReference type="Google" id="ProtNLM"/>
    </source>
</evidence>
<accession>A0A4R6TAJ1</accession>
<evidence type="ECO:0000256" key="1">
    <source>
        <dbReference type="SAM" id="SignalP"/>
    </source>
</evidence>
<name>A0A4R6TAJ1_9FLAO</name>
<dbReference type="AlphaFoldDB" id="A0A4R6TAJ1"/>